<dbReference type="Proteomes" id="UP000078397">
    <property type="component" value="Unassembled WGS sequence"/>
</dbReference>
<evidence type="ECO:0000313" key="1">
    <source>
        <dbReference type="EMBL" id="OAQ68396.2"/>
    </source>
</evidence>
<dbReference type="RefSeq" id="XP_022284483.1">
    <property type="nucleotide sequence ID" value="XM_022428411.1"/>
</dbReference>
<evidence type="ECO:0000313" key="2">
    <source>
        <dbReference type="Proteomes" id="UP000078397"/>
    </source>
</evidence>
<accession>A0A179FRY0</accession>
<dbReference type="EMBL" id="LSBJ02000003">
    <property type="protein sequence ID" value="OAQ68396.2"/>
    <property type="molecule type" value="Genomic_DNA"/>
</dbReference>
<dbReference type="KEGG" id="pchm:VFPPC_04633"/>
<dbReference type="AlphaFoldDB" id="A0A179FRY0"/>
<proteinExistence type="predicted"/>
<sequence length="197" mass="21623">MRHIADSPPACWPMTTVIVYNRCWAKQIREMGLAPAFPNSQPWVSPALHQPALGSGIHPFTTLARSRPGTGHALADVRRWTGLYVEVANRQHGESSRVLISTCGIVNHAYHAKRDTTADKAWVEVSPTYDSCLTHPLNLHSNVRALCQRSSCLFFQGWDQGSRAVAKPIQPGLQQAKCLSPIMSEGHTQSNCKSGGD</sequence>
<reference evidence="1 2" key="1">
    <citation type="journal article" date="2016" name="PLoS Pathog.">
        <title>Biosynthesis of antibiotic leucinostatins in bio-control fungus Purpureocillium lilacinum and their inhibition on phytophthora revealed by genome mining.</title>
        <authorList>
            <person name="Wang G."/>
            <person name="Liu Z."/>
            <person name="Lin R."/>
            <person name="Li E."/>
            <person name="Mao Z."/>
            <person name="Ling J."/>
            <person name="Yang Y."/>
            <person name="Yin W.B."/>
            <person name="Xie B."/>
        </authorList>
    </citation>
    <scope>NUCLEOTIDE SEQUENCE [LARGE SCALE GENOMIC DNA]</scope>
    <source>
        <strain evidence="1">170</strain>
    </source>
</reference>
<comment type="caution">
    <text evidence="1">The sequence shown here is derived from an EMBL/GenBank/DDBJ whole genome shotgun (WGS) entry which is preliminary data.</text>
</comment>
<keyword evidence="2" id="KW-1185">Reference proteome</keyword>
<name>A0A179FRY0_METCM</name>
<gene>
    <name evidence="1" type="ORF">VFPPC_04633</name>
</gene>
<dbReference type="GeneID" id="28847950"/>
<organism evidence="1 2">
    <name type="scientific">Pochonia chlamydosporia 170</name>
    <dbReference type="NCBI Taxonomy" id="1380566"/>
    <lineage>
        <taxon>Eukaryota</taxon>
        <taxon>Fungi</taxon>
        <taxon>Dikarya</taxon>
        <taxon>Ascomycota</taxon>
        <taxon>Pezizomycotina</taxon>
        <taxon>Sordariomycetes</taxon>
        <taxon>Hypocreomycetidae</taxon>
        <taxon>Hypocreales</taxon>
        <taxon>Clavicipitaceae</taxon>
        <taxon>Pochonia</taxon>
    </lineage>
</organism>
<protein>
    <submittedName>
        <fullName evidence="1">Uncharacterized protein</fullName>
    </submittedName>
</protein>